<organism evidence="3 4">
    <name type="scientific">Endozoicomonas gorgoniicola</name>
    <dbReference type="NCBI Taxonomy" id="1234144"/>
    <lineage>
        <taxon>Bacteria</taxon>
        <taxon>Pseudomonadati</taxon>
        <taxon>Pseudomonadota</taxon>
        <taxon>Gammaproteobacteria</taxon>
        <taxon>Oceanospirillales</taxon>
        <taxon>Endozoicomonadaceae</taxon>
        <taxon>Endozoicomonas</taxon>
    </lineage>
</organism>
<protein>
    <submittedName>
        <fullName evidence="3">Transposase</fullName>
    </submittedName>
</protein>
<proteinExistence type="predicted"/>
<evidence type="ECO:0000256" key="1">
    <source>
        <dbReference type="SAM" id="MobiDB-lite"/>
    </source>
</evidence>
<name>A0ABT3N327_9GAMM</name>
<dbReference type="InterPro" id="IPR004291">
    <property type="entry name" value="Transposase_IS66_central"/>
</dbReference>
<accession>A0ABT3N327</accession>
<dbReference type="Pfam" id="PF03050">
    <property type="entry name" value="DDE_Tnp_IS66"/>
    <property type="match status" value="1"/>
</dbReference>
<comment type="caution">
    <text evidence="3">The sequence shown here is derived from an EMBL/GenBank/DDBJ whole genome shotgun (WGS) entry which is preliminary data.</text>
</comment>
<dbReference type="RefSeq" id="WP_262565759.1">
    <property type="nucleotide sequence ID" value="NZ_JAPFCC010000001.1"/>
</dbReference>
<feature type="region of interest" description="Disordered" evidence="1">
    <location>
        <begin position="36"/>
        <end position="105"/>
    </location>
</feature>
<feature type="compositionally biased region" description="Basic and acidic residues" evidence="1">
    <location>
        <begin position="58"/>
        <end position="70"/>
    </location>
</feature>
<sequence length="548" mass="62292">MNPSKTSALETEVSDLKKLVSNLLDKVEKLTAENTALREEVRHLRKLKGQPKIRPNKKTPEDGKDKKDSKPASSSGNTTPPKSKRQRSQKPGQTAKPKPTSVQEKICQAEGVQDNWRSKGYQDFTHIDLELKFTTTRYRREVWLTPEGQTVIAPLPAHVKGRFGDNLTALVLDLYHSCSVTQPLLLDWLHSHGCPISEGKLNDLLIHGHEQFHQEREDILETGIACSRMLLVDDTGARHDGKNGYCTVIGNDAFTVFASTPSKSRVNFLTLLQGKCRSHVLNSVAISYMKQVKMADKWVDALAAYGETHFLNKAAWDAFLDDHKMSSKEQRRKATEAVLKAGLLDNGFPEAMIIHSDGARQFDTAFDHSLCWFHASRPLAKLIPANKQERAASDWIEKQYWHLYDDIEAYCLAPTETRKAQITQDFNHWVTTQVDYPDLQYELGKLHRAREELLLVLEYPWLPLHNNLSERQIREYVKRRKISGGTRSTLGQRCRDVFASLKKTCKLHGVSFSRYLTDRISGGEIIPRLSDLIREKSAQLMNSSAYSF</sequence>
<dbReference type="EMBL" id="JAPFCC010000001">
    <property type="protein sequence ID" value="MCW7556038.1"/>
    <property type="molecule type" value="Genomic_DNA"/>
</dbReference>
<feature type="domain" description="Transposase IS66 central" evidence="2">
    <location>
        <begin position="353"/>
        <end position="491"/>
    </location>
</feature>
<dbReference type="InterPro" id="IPR052344">
    <property type="entry name" value="Transposase-related"/>
</dbReference>
<evidence type="ECO:0000313" key="3">
    <source>
        <dbReference type="EMBL" id="MCW7556038.1"/>
    </source>
</evidence>
<reference evidence="3 4" key="1">
    <citation type="submission" date="2022-10" db="EMBL/GenBank/DDBJ databases">
        <title>High-quality genome sequences of two octocoral-associated bacteria, Endozoicomonas euniceicola EF212 and Endozoicomonas gorgoniicola PS125.</title>
        <authorList>
            <person name="Chiou Y.-J."/>
            <person name="Chen Y.-H."/>
        </authorList>
    </citation>
    <scope>NUCLEOTIDE SEQUENCE [LARGE SCALE GENOMIC DNA]</scope>
    <source>
        <strain evidence="3 4">PS125</strain>
    </source>
</reference>
<dbReference type="Proteomes" id="UP001209854">
    <property type="component" value="Unassembled WGS sequence"/>
</dbReference>
<dbReference type="PANTHER" id="PTHR33678">
    <property type="entry name" value="BLL1576 PROTEIN"/>
    <property type="match status" value="1"/>
</dbReference>
<keyword evidence="4" id="KW-1185">Reference proteome</keyword>
<gene>
    <name evidence="3" type="ORF">NX722_26100</name>
</gene>
<feature type="compositionally biased region" description="Basic residues" evidence="1">
    <location>
        <begin position="43"/>
        <end position="57"/>
    </location>
</feature>
<evidence type="ECO:0000313" key="4">
    <source>
        <dbReference type="Proteomes" id="UP001209854"/>
    </source>
</evidence>
<evidence type="ECO:0000259" key="2">
    <source>
        <dbReference type="Pfam" id="PF03050"/>
    </source>
</evidence>